<organism evidence="3 4">
    <name type="scientific">Candidatus Gottesmanbacteria bacterium RBG_13_45_10</name>
    <dbReference type="NCBI Taxonomy" id="1798370"/>
    <lineage>
        <taxon>Bacteria</taxon>
        <taxon>Candidatus Gottesmaniibacteriota</taxon>
    </lineage>
</organism>
<reference evidence="3 4" key="1">
    <citation type="journal article" date="2016" name="Nat. Commun.">
        <title>Thousands of microbial genomes shed light on interconnected biogeochemical processes in an aquifer system.</title>
        <authorList>
            <person name="Anantharaman K."/>
            <person name="Brown C.T."/>
            <person name="Hug L.A."/>
            <person name="Sharon I."/>
            <person name="Castelle C.J."/>
            <person name="Probst A.J."/>
            <person name="Thomas B.C."/>
            <person name="Singh A."/>
            <person name="Wilkins M.J."/>
            <person name="Karaoz U."/>
            <person name="Brodie E.L."/>
            <person name="Williams K.H."/>
            <person name="Hubbard S.S."/>
            <person name="Banfield J.F."/>
        </authorList>
    </citation>
    <scope>NUCLEOTIDE SEQUENCE [LARGE SCALE GENOMIC DNA]</scope>
</reference>
<protein>
    <recommendedName>
        <fullName evidence="2">ATP-grasp domain-containing protein</fullName>
    </recommendedName>
</protein>
<dbReference type="SUPFAM" id="SSF56059">
    <property type="entry name" value="Glutathione synthetase ATP-binding domain-like"/>
    <property type="match status" value="1"/>
</dbReference>
<dbReference type="GO" id="GO:0005524">
    <property type="term" value="F:ATP binding"/>
    <property type="evidence" value="ECO:0007669"/>
    <property type="project" value="UniProtKB-UniRule"/>
</dbReference>
<accession>A0A1F5ZGQ7</accession>
<evidence type="ECO:0000256" key="1">
    <source>
        <dbReference type="PROSITE-ProRule" id="PRU00409"/>
    </source>
</evidence>
<dbReference type="AlphaFoldDB" id="A0A1F5ZGQ7"/>
<feature type="domain" description="ATP-grasp" evidence="2">
    <location>
        <begin position="184"/>
        <end position="398"/>
    </location>
</feature>
<gene>
    <name evidence="3" type="ORF">A2Z00_00655</name>
</gene>
<dbReference type="InterPro" id="IPR011761">
    <property type="entry name" value="ATP-grasp"/>
</dbReference>
<dbReference type="PROSITE" id="PS50975">
    <property type="entry name" value="ATP_GRASP"/>
    <property type="match status" value="1"/>
</dbReference>
<sequence>MKDIQEPHIDTHNGDNKKIEKIVYIANLSEDVWPFIGGITKDQDRSFEIEENANLADHQLFALSDEDDVIFVSPKPIAPALVDYYKYLFNKKNIRILVPRVHTGQICIDIINDSEIMQVLIDEANSVNKLTLLAYSASHQFFQLVDALSQKGITVYTPESPDEELAWTVNYFGSKSGIRQLAQQSSAREPDLRMPEGMICANTVDAAQIAASVYMKERGVVIKTNKGHSGAGVLIFREGDFPFEYKACVHVIQEWLDKDKYWSMFPIIIEQLIHVQHAVAGGFPNVEFQITKSGKIEFLYYCGCRVLPDGVFKGIEIHDGVVSDRISTRLIDTGYYIGEQYASAGYRGYFDVDFVAAKNGEIYVSESNTRRTGGTHVYKIAQELLGKNFMTEGYVLSDNSFKFTRTQQLTFESVVSSLAPITYDRRKKEGIVIVSANMLAQQQLEYVILAENKKRAYEIEAKMESLLRA</sequence>
<dbReference type="STRING" id="1798370.A2Z00_00655"/>
<proteinExistence type="predicted"/>
<comment type="caution">
    <text evidence="3">The sequence shown here is derived from an EMBL/GenBank/DDBJ whole genome shotgun (WGS) entry which is preliminary data.</text>
</comment>
<dbReference type="GO" id="GO:0046872">
    <property type="term" value="F:metal ion binding"/>
    <property type="evidence" value="ECO:0007669"/>
    <property type="project" value="InterPro"/>
</dbReference>
<dbReference type="Proteomes" id="UP000177268">
    <property type="component" value="Unassembled WGS sequence"/>
</dbReference>
<name>A0A1F5ZGQ7_9BACT</name>
<dbReference type="Gene3D" id="3.30.470.20">
    <property type="entry name" value="ATP-grasp fold, B domain"/>
    <property type="match status" value="1"/>
</dbReference>
<keyword evidence="1" id="KW-0547">Nucleotide-binding</keyword>
<dbReference type="EMBL" id="MFIZ01000019">
    <property type="protein sequence ID" value="OGG11688.1"/>
    <property type="molecule type" value="Genomic_DNA"/>
</dbReference>
<evidence type="ECO:0000313" key="4">
    <source>
        <dbReference type="Proteomes" id="UP000177268"/>
    </source>
</evidence>
<evidence type="ECO:0000259" key="2">
    <source>
        <dbReference type="PROSITE" id="PS50975"/>
    </source>
</evidence>
<keyword evidence="1" id="KW-0067">ATP-binding</keyword>
<evidence type="ECO:0000313" key="3">
    <source>
        <dbReference type="EMBL" id="OGG11688.1"/>
    </source>
</evidence>